<feature type="binding site" evidence="9">
    <location>
        <position position="18"/>
    </location>
    <ligand>
        <name>NADPH</name>
        <dbReference type="ChEBI" id="CHEBI:57783"/>
    </ligand>
</feature>
<keyword evidence="13" id="KW-0413">Isomerase</keyword>
<dbReference type="GO" id="GO:0030604">
    <property type="term" value="F:1-deoxy-D-xylulose-5-phosphate reductoisomerase activity"/>
    <property type="evidence" value="ECO:0007669"/>
    <property type="project" value="UniProtKB-UniRule"/>
</dbReference>
<dbReference type="InterPro" id="IPR013512">
    <property type="entry name" value="DXP_reductoisomerase_N"/>
</dbReference>
<proteinExistence type="inferred from homology"/>
<evidence type="ECO:0000256" key="2">
    <source>
        <dbReference type="ARBA" id="ARBA00006825"/>
    </source>
</evidence>
<feature type="binding site" evidence="9">
    <location>
        <position position="159"/>
    </location>
    <ligand>
        <name>Mn(2+)</name>
        <dbReference type="ChEBI" id="CHEBI:29035"/>
    </ligand>
</feature>
<keyword evidence="4 9" id="KW-0521">NADP</keyword>
<name>A0A1X9NEX4_9GAMM</name>
<evidence type="ECO:0000259" key="10">
    <source>
        <dbReference type="Pfam" id="PF02670"/>
    </source>
</evidence>
<feature type="binding site" evidence="9">
    <location>
        <position position="235"/>
    </location>
    <ligand>
        <name>1-deoxy-D-xylulose 5-phosphate</name>
        <dbReference type="ChEBI" id="CHEBI:57792"/>
    </ligand>
</feature>
<feature type="binding site" evidence="9">
    <location>
        <position position="194"/>
    </location>
    <ligand>
        <name>1-deoxy-D-xylulose 5-phosphate</name>
        <dbReference type="ChEBI" id="CHEBI:57792"/>
    </ligand>
</feature>
<feature type="binding site" evidence="9">
    <location>
        <position position="19"/>
    </location>
    <ligand>
        <name>NADPH</name>
        <dbReference type="ChEBI" id="CHEBI:57783"/>
    </ligand>
</feature>
<feature type="binding site" evidence="9">
    <location>
        <position position="161"/>
    </location>
    <ligand>
        <name>Mn(2+)</name>
        <dbReference type="ChEBI" id="CHEBI:29035"/>
    </ligand>
</feature>
<evidence type="ECO:0000256" key="9">
    <source>
        <dbReference type="HAMAP-Rule" id="MF_00183"/>
    </source>
</evidence>
<dbReference type="Pfam" id="PF08436">
    <property type="entry name" value="DXP_redisom_C"/>
    <property type="match status" value="1"/>
</dbReference>
<dbReference type="NCBIfam" id="NF003938">
    <property type="entry name" value="PRK05447.1-1"/>
    <property type="match status" value="1"/>
</dbReference>
<feature type="binding site" evidence="9">
    <location>
        <position position="160"/>
    </location>
    <ligand>
        <name>1-deoxy-D-xylulose 5-phosphate</name>
        <dbReference type="ChEBI" id="CHEBI:57792"/>
    </ligand>
</feature>
<dbReference type="UniPathway" id="UPA00056">
    <property type="reaction ID" value="UER00092"/>
</dbReference>
<dbReference type="RefSeq" id="WP_085759159.1">
    <property type="nucleotide sequence ID" value="NZ_CP019343.1"/>
</dbReference>
<dbReference type="SUPFAM" id="SSF55347">
    <property type="entry name" value="Glyceraldehyde-3-phosphate dehydrogenase-like, C-terminal domain"/>
    <property type="match status" value="1"/>
</dbReference>
<feature type="binding site" evidence="9">
    <location>
        <position position="217"/>
    </location>
    <ligand>
        <name>1-deoxy-D-xylulose 5-phosphate</name>
        <dbReference type="ChEBI" id="CHEBI:57792"/>
    </ligand>
</feature>
<evidence type="ECO:0000259" key="12">
    <source>
        <dbReference type="Pfam" id="PF13288"/>
    </source>
</evidence>
<dbReference type="PIRSF" id="PIRSF006205">
    <property type="entry name" value="Dxp_reductismrs"/>
    <property type="match status" value="1"/>
</dbReference>
<keyword evidence="9" id="KW-0460">Magnesium</keyword>
<feature type="binding site" evidence="9">
    <location>
        <position position="134"/>
    </location>
    <ligand>
        <name>1-deoxy-D-xylulose 5-phosphate</name>
        <dbReference type="ChEBI" id="CHEBI:57792"/>
    </ligand>
</feature>
<dbReference type="InterPro" id="IPR036169">
    <property type="entry name" value="DXPR_C_sf"/>
</dbReference>
<dbReference type="FunFam" id="3.40.50.720:FF:000045">
    <property type="entry name" value="1-deoxy-D-xylulose 5-phosphate reductoisomerase"/>
    <property type="match status" value="1"/>
</dbReference>
<comment type="function">
    <text evidence="9">Catalyzes the NADPH-dependent rearrangement and reduction of 1-deoxy-D-xylulose-5-phosphate (DXP) to 2-C-methyl-D-erythritol 4-phosphate (MEP).</text>
</comment>
<keyword evidence="6 9" id="KW-0464">Manganese</keyword>
<dbReference type="HAMAP" id="MF_00183">
    <property type="entry name" value="DXP_reductoisom"/>
    <property type="match status" value="1"/>
</dbReference>
<dbReference type="Gene3D" id="1.10.1740.10">
    <property type="match status" value="1"/>
</dbReference>
<comment type="pathway">
    <text evidence="1 9">Isoprenoid biosynthesis; isopentenyl diphosphate biosynthesis via DXP pathway; isopentenyl diphosphate from 1-deoxy-D-xylulose 5-phosphate: step 1/6.</text>
</comment>
<dbReference type="InterPro" id="IPR003821">
    <property type="entry name" value="DXP_reductoisomerase"/>
</dbReference>
<dbReference type="AlphaFoldDB" id="A0A1X9NEX4"/>
<dbReference type="PANTHER" id="PTHR30525">
    <property type="entry name" value="1-DEOXY-D-XYLULOSE 5-PHOSPHATE REDUCTOISOMERASE"/>
    <property type="match status" value="1"/>
</dbReference>
<dbReference type="Gene3D" id="3.40.50.720">
    <property type="entry name" value="NAD(P)-binding Rossmann-like Domain"/>
    <property type="match status" value="1"/>
</dbReference>
<comment type="catalytic activity">
    <reaction evidence="8">
        <text>2-C-methyl-D-erythritol 4-phosphate + NADP(+) = 1-deoxy-D-xylulose 5-phosphate + NADPH + H(+)</text>
        <dbReference type="Rhea" id="RHEA:13717"/>
        <dbReference type="ChEBI" id="CHEBI:15378"/>
        <dbReference type="ChEBI" id="CHEBI:57783"/>
        <dbReference type="ChEBI" id="CHEBI:57792"/>
        <dbReference type="ChEBI" id="CHEBI:58262"/>
        <dbReference type="ChEBI" id="CHEBI:58349"/>
        <dbReference type="EC" id="1.1.1.267"/>
    </reaction>
    <physiologicalReaction direction="right-to-left" evidence="8">
        <dbReference type="Rhea" id="RHEA:13719"/>
    </physiologicalReaction>
</comment>
<keyword evidence="7 9" id="KW-0414">Isoprene biosynthesis</keyword>
<evidence type="ECO:0000256" key="3">
    <source>
        <dbReference type="ARBA" id="ARBA00022723"/>
    </source>
</evidence>
<dbReference type="InterPro" id="IPR013644">
    <property type="entry name" value="DXP_reductoisomerase_C"/>
</dbReference>
<feature type="binding site" evidence="9">
    <location>
        <position position="135"/>
    </location>
    <ligand>
        <name>NADPH</name>
        <dbReference type="ChEBI" id="CHEBI:57783"/>
    </ligand>
</feature>
<evidence type="ECO:0000256" key="4">
    <source>
        <dbReference type="ARBA" id="ARBA00022857"/>
    </source>
</evidence>
<feature type="binding site" evidence="9">
    <location>
        <position position="223"/>
    </location>
    <ligand>
        <name>NADPH</name>
        <dbReference type="ChEBI" id="CHEBI:57783"/>
    </ligand>
</feature>
<dbReference type="EC" id="1.1.1.267" evidence="9"/>
<sequence length="409" mass="43468">MNTDNASPVQPITVLGSTGSIGVSTLDVVARHPDRYSIYALTANTRVDLILPQIKAHQPRYAVMRDEQSAEALSLQLKAAGISGTEVLSGEQGLLTVASAEVVTSVMAAIVGSAGLAPTMAAVEAGKKVLLANKESLVMAGHLLMQAVQRSGATLLPIDSEHNAIFQCMPARYQSGESLGLAAEGVRKILLTGSGGPFRQTPLDQLAAMTPDQACAHPNWDMGRKISVDSATMMNKGLELIEACWLFDTGPEDIDIVVHPQSVIHSMVEYDDGSVLAQLGNPDMRTPIAHALAFPERIASGVPSLDIIATAQLDFEAPDYQRFPCLRLATEAVTTGATAMAILNAANEMAVQAFLDQRVRFTDIPVIIEHVLATMSLVEPSTLAVVQEQDLEARQIAAEFIKGSHKVTG</sequence>
<dbReference type="GO" id="GO:0016853">
    <property type="term" value="F:isomerase activity"/>
    <property type="evidence" value="ECO:0007669"/>
    <property type="project" value="UniProtKB-KW"/>
</dbReference>
<keyword evidence="3 9" id="KW-0479">Metal-binding</keyword>
<feature type="domain" description="1-deoxy-D-xylulose 5-phosphate reductoisomerase C-terminal" evidence="11">
    <location>
        <begin position="155"/>
        <end position="247"/>
    </location>
</feature>
<dbReference type="GO" id="GO:0051484">
    <property type="term" value="P:isopentenyl diphosphate biosynthetic process, methylerythritol 4-phosphate pathway involved in terpenoid biosynthetic process"/>
    <property type="evidence" value="ECO:0007669"/>
    <property type="project" value="UniProtKB-ARBA"/>
</dbReference>
<feature type="binding site" evidence="9">
    <location>
        <position position="20"/>
    </location>
    <ligand>
        <name>NADPH</name>
        <dbReference type="ChEBI" id="CHEBI:57783"/>
    </ligand>
</feature>
<feature type="domain" description="1-deoxy-D-xylulose 5-phosphate reductoisomerase N-terminal" evidence="10">
    <location>
        <begin position="12"/>
        <end position="141"/>
    </location>
</feature>
<dbReference type="Proteomes" id="UP000193450">
    <property type="component" value="Chromosome"/>
</dbReference>
<dbReference type="InterPro" id="IPR026877">
    <property type="entry name" value="DXPR_C"/>
</dbReference>
<protein>
    <recommendedName>
        <fullName evidence="9">1-deoxy-D-xylulose 5-phosphate reductoisomerase</fullName>
        <shortName evidence="9">DXP reductoisomerase</shortName>
        <ecNumber evidence="9">1.1.1.267</ecNumber>
    </recommendedName>
    <alternativeName>
        <fullName evidence="9">1-deoxyxylulose-5-phosphate reductoisomerase</fullName>
    </alternativeName>
    <alternativeName>
        <fullName evidence="9">2-C-methyl-D-erythritol 4-phosphate synthase</fullName>
    </alternativeName>
</protein>
<evidence type="ECO:0000256" key="1">
    <source>
        <dbReference type="ARBA" id="ARBA00005094"/>
    </source>
</evidence>
<dbReference type="NCBIfam" id="NF009114">
    <property type="entry name" value="PRK12464.1"/>
    <property type="match status" value="1"/>
</dbReference>
<feature type="domain" description="DXP reductoisomerase C-terminal" evidence="12">
    <location>
        <begin position="279"/>
        <end position="395"/>
    </location>
</feature>
<evidence type="ECO:0000256" key="6">
    <source>
        <dbReference type="ARBA" id="ARBA00023211"/>
    </source>
</evidence>
<keyword evidence="5 9" id="KW-0560">Oxidoreductase</keyword>
<dbReference type="OrthoDB" id="9806546at2"/>
<feature type="binding site" evidence="9">
    <location>
        <position position="161"/>
    </location>
    <ligand>
        <name>1-deoxy-D-xylulose 5-phosphate</name>
        <dbReference type="ChEBI" id="CHEBI:57792"/>
    </ligand>
</feature>
<evidence type="ECO:0000313" key="14">
    <source>
        <dbReference type="Proteomes" id="UP000193450"/>
    </source>
</evidence>
<dbReference type="SUPFAM" id="SSF51735">
    <property type="entry name" value="NAD(P)-binding Rossmann-fold domains"/>
    <property type="match status" value="1"/>
</dbReference>
<dbReference type="Pfam" id="PF02670">
    <property type="entry name" value="DXP_reductoisom"/>
    <property type="match status" value="1"/>
</dbReference>
<evidence type="ECO:0000259" key="11">
    <source>
        <dbReference type="Pfam" id="PF08436"/>
    </source>
</evidence>
<feature type="binding site" evidence="9">
    <location>
        <position position="133"/>
    </location>
    <ligand>
        <name>NADPH</name>
        <dbReference type="ChEBI" id="CHEBI:57783"/>
    </ligand>
</feature>
<dbReference type="GO" id="GO:0070402">
    <property type="term" value="F:NADPH binding"/>
    <property type="evidence" value="ECO:0007669"/>
    <property type="project" value="InterPro"/>
</dbReference>
<dbReference type="NCBIfam" id="TIGR00243">
    <property type="entry name" value="Dxr"/>
    <property type="match status" value="1"/>
</dbReference>
<evidence type="ECO:0000313" key="13">
    <source>
        <dbReference type="EMBL" id="ARN74992.1"/>
    </source>
</evidence>
<dbReference type="KEGG" id="osg:BST96_13240"/>
<feature type="binding site" evidence="9">
    <location>
        <position position="239"/>
    </location>
    <ligand>
        <name>1-deoxy-D-xylulose 5-phosphate</name>
        <dbReference type="ChEBI" id="CHEBI:57792"/>
    </ligand>
</feature>
<feature type="binding site" evidence="9">
    <location>
        <position position="239"/>
    </location>
    <ligand>
        <name>Mn(2+)</name>
        <dbReference type="ChEBI" id="CHEBI:29035"/>
    </ligand>
</feature>
<evidence type="ECO:0000256" key="8">
    <source>
        <dbReference type="ARBA" id="ARBA00048543"/>
    </source>
</evidence>
<accession>A0A1X9NEX4</accession>
<dbReference type="STRING" id="716816.BST96_13240"/>
<gene>
    <name evidence="9" type="primary">dxr</name>
    <name evidence="13" type="ORF">BST96_13240</name>
</gene>
<feature type="binding site" evidence="9">
    <location>
        <position position="21"/>
    </location>
    <ligand>
        <name>NADPH</name>
        <dbReference type="ChEBI" id="CHEBI:57783"/>
    </ligand>
</feature>
<comment type="cofactor">
    <cofactor evidence="9">
        <name>Mg(2+)</name>
        <dbReference type="ChEBI" id="CHEBI:18420"/>
    </cofactor>
    <cofactor evidence="9">
        <name>Mn(2+)</name>
        <dbReference type="ChEBI" id="CHEBI:29035"/>
    </cofactor>
</comment>
<evidence type="ECO:0000256" key="5">
    <source>
        <dbReference type="ARBA" id="ARBA00023002"/>
    </source>
</evidence>
<organism evidence="13 14">
    <name type="scientific">Oceanicoccus sagamiensis</name>
    <dbReference type="NCBI Taxonomy" id="716816"/>
    <lineage>
        <taxon>Bacteria</taxon>
        <taxon>Pseudomonadati</taxon>
        <taxon>Pseudomonadota</taxon>
        <taxon>Gammaproteobacteria</taxon>
        <taxon>Cellvibrionales</taxon>
        <taxon>Spongiibacteraceae</taxon>
        <taxon>Oceanicoccus</taxon>
    </lineage>
</organism>
<evidence type="ECO:0000256" key="7">
    <source>
        <dbReference type="ARBA" id="ARBA00023229"/>
    </source>
</evidence>
<dbReference type="SUPFAM" id="SSF69055">
    <property type="entry name" value="1-deoxy-D-xylulose-5-phosphate reductoisomerase, C-terminal domain"/>
    <property type="match status" value="1"/>
</dbReference>
<comment type="similarity">
    <text evidence="2 9">Belongs to the DXR family.</text>
</comment>
<feature type="binding site" evidence="9">
    <location>
        <position position="230"/>
    </location>
    <ligand>
        <name>1-deoxy-D-xylulose 5-phosphate</name>
        <dbReference type="ChEBI" id="CHEBI:57792"/>
    </ligand>
</feature>
<dbReference type="PANTHER" id="PTHR30525:SF0">
    <property type="entry name" value="1-DEOXY-D-XYLULOSE 5-PHOSPHATE REDUCTOISOMERASE, CHLOROPLASTIC"/>
    <property type="match status" value="1"/>
</dbReference>
<dbReference type="InterPro" id="IPR036291">
    <property type="entry name" value="NAD(P)-bd_dom_sf"/>
</dbReference>
<reference evidence="13 14" key="1">
    <citation type="submission" date="2016-11" db="EMBL/GenBank/DDBJ databases">
        <title>Trade-off between light-utilization and light-protection in marine flavobacteria.</title>
        <authorList>
            <person name="Kumagai Y."/>
        </authorList>
    </citation>
    <scope>NUCLEOTIDE SEQUENCE [LARGE SCALE GENOMIC DNA]</scope>
    <source>
        <strain evidence="13 14">NBRC 107125</strain>
    </source>
</reference>
<feature type="binding site" evidence="9">
    <location>
        <position position="236"/>
    </location>
    <ligand>
        <name>1-deoxy-D-xylulose 5-phosphate</name>
        <dbReference type="ChEBI" id="CHEBI:57792"/>
    </ligand>
</feature>
<keyword evidence="14" id="KW-1185">Reference proteome</keyword>
<comment type="caution">
    <text evidence="9">Lacks conserved residue(s) required for the propagation of feature annotation.</text>
</comment>
<dbReference type="Pfam" id="PF13288">
    <property type="entry name" value="DXPR_C"/>
    <property type="match status" value="1"/>
</dbReference>
<dbReference type="GO" id="GO:0030145">
    <property type="term" value="F:manganese ion binding"/>
    <property type="evidence" value="ECO:0007669"/>
    <property type="project" value="TreeGrafter"/>
</dbReference>
<dbReference type="EMBL" id="CP019343">
    <property type="protein sequence ID" value="ARN74992.1"/>
    <property type="molecule type" value="Genomic_DNA"/>
</dbReference>